<accession>A0A5B6W5L1</accession>
<keyword evidence="2" id="KW-1185">Reference proteome</keyword>
<dbReference type="EMBL" id="SMMG02000004">
    <property type="protein sequence ID" value="KAA3476696.1"/>
    <property type="molecule type" value="Genomic_DNA"/>
</dbReference>
<gene>
    <name evidence="1" type="ORF">EPI10_010651</name>
</gene>
<sequence length="94" mass="10795">MKKIHLSANWVYGKQMRRPVSDYNTSCSVEMEPSQLQCFVKVSIAYDRNLRKCGGAAAILIDTRFPMMGWLLHDHSRNHCNSANDFLTHSYCAK</sequence>
<reference evidence="2" key="1">
    <citation type="journal article" date="2019" name="Plant Biotechnol. J.">
        <title>Genome sequencing of the Australian wild diploid species Gossypium australe highlights disease resistance and delayed gland morphogenesis.</title>
        <authorList>
            <person name="Cai Y."/>
            <person name="Cai X."/>
            <person name="Wang Q."/>
            <person name="Wang P."/>
            <person name="Zhang Y."/>
            <person name="Cai C."/>
            <person name="Xu Y."/>
            <person name="Wang K."/>
            <person name="Zhou Z."/>
            <person name="Wang C."/>
            <person name="Geng S."/>
            <person name="Li B."/>
            <person name="Dong Q."/>
            <person name="Hou Y."/>
            <person name="Wang H."/>
            <person name="Ai P."/>
            <person name="Liu Z."/>
            <person name="Yi F."/>
            <person name="Sun M."/>
            <person name="An G."/>
            <person name="Cheng J."/>
            <person name="Zhang Y."/>
            <person name="Shi Q."/>
            <person name="Xie Y."/>
            <person name="Shi X."/>
            <person name="Chang Y."/>
            <person name="Huang F."/>
            <person name="Chen Y."/>
            <person name="Hong S."/>
            <person name="Mi L."/>
            <person name="Sun Q."/>
            <person name="Zhang L."/>
            <person name="Zhou B."/>
            <person name="Peng R."/>
            <person name="Zhang X."/>
            <person name="Liu F."/>
        </authorList>
    </citation>
    <scope>NUCLEOTIDE SEQUENCE [LARGE SCALE GENOMIC DNA]</scope>
    <source>
        <strain evidence="2">cv. PA1801</strain>
    </source>
</reference>
<proteinExistence type="predicted"/>
<name>A0A5B6W5L1_9ROSI</name>
<dbReference type="Proteomes" id="UP000325315">
    <property type="component" value="Unassembled WGS sequence"/>
</dbReference>
<evidence type="ECO:0000313" key="1">
    <source>
        <dbReference type="EMBL" id="KAA3476696.1"/>
    </source>
</evidence>
<protein>
    <submittedName>
        <fullName evidence="1">Uncharacterized protein</fullName>
    </submittedName>
</protein>
<dbReference type="AlphaFoldDB" id="A0A5B6W5L1"/>
<organism evidence="1 2">
    <name type="scientific">Gossypium australe</name>
    <dbReference type="NCBI Taxonomy" id="47621"/>
    <lineage>
        <taxon>Eukaryota</taxon>
        <taxon>Viridiplantae</taxon>
        <taxon>Streptophyta</taxon>
        <taxon>Embryophyta</taxon>
        <taxon>Tracheophyta</taxon>
        <taxon>Spermatophyta</taxon>
        <taxon>Magnoliopsida</taxon>
        <taxon>eudicotyledons</taxon>
        <taxon>Gunneridae</taxon>
        <taxon>Pentapetalae</taxon>
        <taxon>rosids</taxon>
        <taxon>malvids</taxon>
        <taxon>Malvales</taxon>
        <taxon>Malvaceae</taxon>
        <taxon>Malvoideae</taxon>
        <taxon>Gossypium</taxon>
    </lineage>
</organism>
<evidence type="ECO:0000313" key="2">
    <source>
        <dbReference type="Proteomes" id="UP000325315"/>
    </source>
</evidence>
<comment type="caution">
    <text evidence="1">The sequence shown here is derived from an EMBL/GenBank/DDBJ whole genome shotgun (WGS) entry which is preliminary data.</text>
</comment>